<organism evidence="2 3">
    <name type="scientific">Vigna unguiculata</name>
    <name type="common">Cowpea</name>
    <dbReference type="NCBI Taxonomy" id="3917"/>
    <lineage>
        <taxon>Eukaryota</taxon>
        <taxon>Viridiplantae</taxon>
        <taxon>Streptophyta</taxon>
        <taxon>Embryophyta</taxon>
        <taxon>Tracheophyta</taxon>
        <taxon>Spermatophyta</taxon>
        <taxon>Magnoliopsida</taxon>
        <taxon>eudicotyledons</taxon>
        <taxon>Gunneridae</taxon>
        <taxon>Pentapetalae</taxon>
        <taxon>rosids</taxon>
        <taxon>fabids</taxon>
        <taxon>Fabales</taxon>
        <taxon>Fabaceae</taxon>
        <taxon>Papilionoideae</taxon>
        <taxon>50 kb inversion clade</taxon>
        <taxon>NPAAA clade</taxon>
        <taxon>indigoferoid/millettioid clade</taxon>
        <taxon>Phaseoleae</taxon>
        <taxon>Vigna</taxon>
    </lineage>
</organism>
<evidence type="ECO:0000313" key="2">
    <source>
        <dbReference type="EMBL" id="QCD77489.1"/>
    </source>
</evidence>
<dbReference type="Proteomes" id="UP000501690">
    <property type="component" value="Linkage Group LG1"/>
</dbReference>
<accession>A0A4D6KQW3</accession>
<name>A0A4D6KQW3_VIGUN</name>
<reference evidence="2 3" key="1">
    <citation type="submission" date="2019-04" db="EMBL/GenBank/DDBJ databases">
        <title>An improved genome assembly and genetic linkage map for asparagus bean, Vigna unguiculata ssp. sesquipedialis.</title>
        <authorList>
            <person name="Xia Q."/>
            <person name="Zhang R."/>
            <person name="Dong Y."/>
        </authorList>
    </citation>
    <scope>NUCLEOTIDE SEQUENCE [LARGE SCALE GENOMIC DNA]</scope>
    <source>
        <tissue evidence="2">Leaf</tissue>
    </source>
</reference>
<proteinExistence type="predicted"/>
<dbReference type="EMBL" id="CP039345">
    <property type="protein sequence ID" value="QCD77489.1"/>
    <property type="molecule type" value="Genomic_DNA"/>
</dbReference>
<evidence type="ECO:0000256" key="1">
    <source>
        <dbReference type="SAM" id="MobiDB-lite"/>
    </source>
</evidence>
<feature type="region of interest" description="Disordered" evidence="1">
    <location>
        <begin position="1"/>
        <end position="27"/>
    </location>
</feature>
<evidence type="ECO:0000313" key="3">
    <source>
        <dbReference type="Proteomes" id="UP000501690"/>
    </source>
</evidence>
<keyword evidence="3" id="KW-1185">Reference proteome</keyword>
<protein>
    <submittedName>
        <fullName evidence="2">Uncharacterized protein</fullName>
    </submittedName>
</protein>
<gene>
    <name evidence="2" type="ORF">DEO72_LG1g1114</name>
</gene>
<dbReference type="AlphaFoldDB" id="A0A4D6KQW3"/>
<sequence length="189" mass="21249">MEESKGFVGGEAQKTHPKMPSSSFPIPLPGRNRQFSRYGYHWAQRKVKGLTVGNANEGSEKATLKCSDGAGGMKDYVQQNLRDGCLEKTKKEWHRNNLIDGEVAAQRAVATLVERCSNGVVELLENEEDAATATEPPPPRWSGGAAVVKPERRLGAMEEEEKIWMVCEDARRKRKSRWFARLRKDLGFF</sequence>